<dbReference type="EMBL" id="BPLQ01014262">
    <property type="protein sequence ID" value="GIY78625.1"/>
    <property type="molecule type" value="Genomic_DNA"/>
</dbReference>
<evidence type="ECO:0000256" key="1">
    <source>
        <dbReference type="SAM" id="MobiDB-lite"/>
    </source>
</evidence>
<gene>
    <name evidence="2" type="ORF">CDAR_393661</name>
</gene>
<reference evidence="2 3" key="1">
    <citation type="submission" date="2021-06" db="EMBL/GenBank/DDBJ databases">
        <title>Caerostris darwini draft genome.</title>
        <authorList>
            <person name="Kono N."/>
            <person name="Arakawa K."/>
        </authorList>
    </citation>
    <scope>NUCLEOTIDE SEQUENCE [LARGE SCALE GENOMIC DNA]</scope>
</reference>
<feature type="region of interest" description="Disordered" evidence="1">
    <location>
        <begin position="24"/>
        <end position="46"/>
    </location>
</feature>
<sequence length="137" mass="15844">MQITPFWRTSYVYEIRRKERLDNEKRRKKGEWKGESRPGGYSPPVKTPLFIGRDRAGLVGSATQALAARRLFCCPPRAAMKRFSNGYIFLYQRKVCCLFLSTPAEKPFRFAALNKLNLKACEYLLRTALPAIPSEFF</sequence>
<accession>A0AAV4W6Y1</accession>
<dbReference type="AlphaFoldDB" id="A0AAV4W6Y1"/>
<comment type="caution">
    <text evidence="2">The sequence shown here is derived from an EMBL/GenBank/DDBJ whole genome shotgun (WGS) entry which is preliminary data.</text>
</comment>
<name>A0AAV4W6Y1_9ARAC</name>
<proteinExistence type="predicted"/>
<feature type="compositionally biased region" description="Basic and acidic residues" evidence="1">
    <location>
        <begin position="24"/>
        <end position="36"/>
    </location>
</feature>
<organism evidence="2 3">
    <name type="scientific">Caerostris darwini</name>
    <dbReference type="NCBI Taxonomy" id="1538125"/>
    <lineage>
        <taxon>Eukaryota</taxon>
        <taxon>Metazoa</taxon>
        <taxon>Ecdysozoa</taxon>
        <taxon>Arthropoda</taxon>
        <taxon>Chelicerata</taxon>
        <taxon>Arachnida</taxon>
        <taxon>Araneae</taxon>
        <taxon>Araneomorphae</taxon>
        <taxon>Entelegynae</taxon>
        <taxon>Araneoidea</taxon>
        <taxon>Araneidae</taxon>
        <taxon>Caerostris</taxon>
    </lineage>
</organism>
<dbReference type="Proteomes" id="UP001054837">
    <property type="component" value="Unassembled WGS sequence"/>
</dbReference>
<evidence type="ECO:0000313" key="2">
    <source>
        <dbReference type="EMBL" id="GIY78625.1"/>
    </source>
</evidence>
<keyword evidence="3" id="KW-1185">Reference proteome</keyword>
<evidence type="ECO:0000313" key="3">
    <source>
        <dbReference type="Proteomes" id="UP001054837"/>
    </source>
</evidence>
<protein>
    <submittedName>
        <fullName evidence="2">Uncharacterized protein</fullName>
    </submittedName>
</protein>